<reference evidence="2 3" key="1">
    <citation type="journal article" date="2016" name="Nat. Commun.">
        <title>Thousands of microbial genomes shed light on interconnected biogeochemical processes in an aquifer system.</title>
        <authorList>
            <person name="Anantharaman K."/>
            <person name="Brown C.T."/>
            <person name="Hug L.A."/>
            <person name="Sharon I."/>
            <person name="Castelle C.J."/>
            <person name="Probst A.J."/>
            <person name="Thomas B.C."/>
            <person name="Singh A."/>
            <person name="Wilkins M.J."/>
            <person name="Karaoz U."/>
            <person name="Brodie E.L."/>
            <person name="Williams K.H."/>
            <person name="Hubbard S.S."/>
            <person name="Banfield J.F."/>
        </authorList>
    </citation>
    <scope>NUCLEOTIDE SEQUENCE [LARGE SCALE GENOMIC DNA]</scope>
</reference>
<dbReference type="Proteomes" id="UP000178379">
    <property type="component" value="Unassembled WGS sequence"/>
</dbReference>
<gene>
    <name evidence="2" type="ORF">A2140_02765</name>
</gene>
<dbReference type="PROSITE" id="PS51257">
    <property type="entry name" value="PROKAR_LIPOPROTEIN"/>
    <property type="match status" value="1"/>
</dbReference>
<evidence type="ECO:0000313" key="2">
    <source>
        <dbReference type="EMBL" id="OGI41305.1"/>
    </source>
</evidence>
<keyword evidence="1" id="KW-0732">Signal</keyword>
<evidence type="ECO:0000313" key="3">
    <source>
        <dbReference type="Proteomes" id="UP000178379"/>
    </source>
</evidence>
<comment type="caution">
    <text evidence="2">The sequence shown here is derived from an EMBL/GenBank/DDBJ whole genome shotgun (WGS) entry which is preliminary data.</text>
</comment>
<feature type="chain" id="PRO_5009526595" description="Lipoprotein" evidence="1">
    <location>
        <begin position="35"/>
        <end position="154"/>
    </location>
</feature>
<dbReference type="EMBL" id="MFSQ01000018">
    <property type="protein sequence ID" value="OGI41305.1"/>
    <property type="molecule type" value="Genomic_DNA"/>
</dbReference>
<accession>A0A1F6T8D2</accession>
<feature type="signal peptide" evidence="1">
    <location>
        <begin position="1"/>
        <end position="34"/>
    </location>
</feature>
<dbReference type="AlphaFoldDB" id="A0A1F6T8D2"/>
<organism evidence="2 3">
    <name type="scientific">Candidatus Muproteobacteria bacterium RBG_16_62_13</name>
    <dbReference type="NCBI Taxonomy" id="1817756"/>
    <lineage>
        <taxon>Bacteria</taxon>
        <taxon>Pseudomonadati</taxon>
        <taxon>Pseudomonadota</taxon>
        <taxon>Candidatus Muproteobacteria</taxon>
    </lineage>
</organism>
<dbReference type="STRING" id="1817756.A2140_02765"/>
<protein>
    <recommendedName>
        <fullName evidence="4">Lipoprotein</fullName>
    </recommendedName>
</protein>
<proteinExistence type="predicted"/>
<name>A0A1F6T8D2_9PROT</name>
<evidence type="ECO:0000256" key="1">
    <source>
        <dbReference type="SAM" id="SignalP"/>
    </source>
</evidence>
<sequence>MKTTGTLTIAVSLNRLCRHMLAVLFLTLAGCAMAQEAGKLEHGIDVTNKGTSVISEVAVRYGPVTRTFCERGCGKGVGSYYGVHMPIQDEMFVSWKTADGKHHEVHFPVRSRIKEVKRFRRLLLRFDGGELIVHQGAYYERGALAGWDETPLYP</sequence>
<evidence type="ECO:0008006" key="4">
    <source>
        <dbReference type="Google" id="ProtNLM"/>
    </source>
</evidence>